<reference evidence="2" key="1">
    <citation type="journal article" date="2017" name="Plant J.">
        <title>The pomegranate (Punica granatum L.) genome and the genomics of punicalagin biosynthesis.</title>
        <authorList>
            <person name="Qin G."/>
            <person name="Xu C."/>
            <person name="Ming R."/>
            <person name="Tang H."/>
            <person name="Guyot R."/>
            <person name="Kramer E.M."/>
            <person name="Hu Y."/>
            <person name="Yi X."/>
            <person name="Qi Y."/>
            <person name="Xu X."/>
            <person name="Gao Z."/>
            <person name="Pan H."/>
            <person name="Jian J."/>
            <person name="Tian Y."/>
            <person name="Yue Z."/>
            <person name="Xu Y."/>
        </authorList>
    </citation>
    <scope>NUCLEOTIDE SEQUENCE [LARGE SCALE GENOMIC DNA]</scope>
    <source>
        <strain evidence="2">cv. Dabenzi</strain>
    </source>
</reference>
<dbReference type="AlphaFoldDB" id="A0A218X6L6"/>
<dbReference type="Proteomes" id="UP000197138">
    <property type="component" value="Unassembled WGS sequence"/>
</dbReference>
<dbReference type="EMBL" id="MTKT01002229">
    <property type="protein sequence ID" value="OWM80310.1"/>
    <property type="molecule type" value="Genomic_DNA"/>
</dbReference>
<proteinExistence type="predicted"/>
<sequence>MGHGSSKETNSTPSSRTSRFRNWLCHPHRHLMHRLSRHGSSGSSVNTFAEDFAGIALLTLRSVTAFTFWNGFDTRTHS</sequence>
<comment type="caution">
    <text evidence="1">The sequence shown here is derived from an EMBL/GenBank/DDBJ whole genome shotgun (WGS) entry which is preliminary data.</text>
</comment>
<evidence type="ECO:0000313" key="2">
    <source>
        <dbReference type="Proteomes" id="UP000197138"/>
    </source>
</evidence>
<accession>A0A218X6L6</accession>
<evidence type="ECO:0000313" key="1">
    <source>
        <dbReference type="EMBL" id="OWM80310.1"/>
    </source>
</evidence>
<protein>
    <submittedName>
        <fullName evidence="1">Uncharacterized protein</fullName>
    </submittedName>
</protein>
<organism evidence="1 2">
    <name type="scientific">Punica granatum</name>
    <name type="common">Pomegranate</name>
    <dbReference type="NCBI Taxonomy" id="22663"/>
    <lineage>
        <taxon>Eukaryota</taxon>
        <taxon>Viridiplantae</taxon>
        <taxon>Streptophyta</taxon>
        <taxon>Embryophyta</taxon>
        <taxon>Tracheophyta</taxon>
        <taxon>Spermatophyta</taxon>
        <taxon>Magnoliopsida</taxon>
        <taxon>eudicotyledons</taxon>
        <taxon>Gunneridae</taxon>
        <taxon>Pentapetalae</taxon>
        <taxon>rosids</taxon>
        <taxon>malvids</taxon>
        <taxon>Myrtales</taxon>
        <taxon>Lythraceae</taxon>
        <taxon>Punica</taxon>
    </lineage>
</organism>
<gene>
    <name evidence="1" type="ORF">CDL15_Pgr019590</name>
</gene>
<name>A0A218X6L6_PUNGR</name>